<feature type="domain" description="ABC transmembrane type-1" evidence="9">
    <location>
        <begin position="1"/>
        <end position="291"/>
    </location>
</feature>
<dbReference type="AlphaFoldDB" id="A0A6C0G865"/>
<protein>
    <submittedName>
        <fullName evidence="10">ABC transporter ATP-binding protein</fullName>
    </submittedName>
</protein>
<evidence type="ECO:0000259" key="8">
    <source>
        <dbReference type="PROSITE" id="PS50893"/>
    </source>
</evidence>
<evidence type="ECO:0000256" key="3">
    <source>
        <dbReference type="ARBA" id="ARBA00022741"/>
    </source>
</evidence>
<dbReference type="InterPro" id="IPR011527">
    <property type="entry name" value="ABC1_TM_dom"/>
</dbReference>
<evidence type="ECO:0000259" key="9">
    <source>
        <dbReference type="PROSITE" id="PS50929"/>
    </source>
</evidence>
<feature type="transmembrane region" description="Helical" evidence="7">
    <location>
        <begin position="18"/>
        <end position="39"/>
    </location>
</feature>
<dbReference type="PANTHER" id="PTHR43394">
    <property type="entry name" value="ATP-DEPENDENT PERMEASE MDL1, MITOCHONDRIAL"/>
    <property type="match status" value="1"/>
</dbReference>
<comment type="subcellular location">
    <subcellularLocation>
        <location evidence="1">Cell membrane</location>
        <topology evidence="1">Multi-pass membrane protein</topology>
    </subcellularLocation>
</comment>
<dbReference type="KEGG" id="plyc:GXP70_16560"/>
<keyword evidence="5 7" id="KW-1133">Transmembrane helix</keyword>
<dbReference type="InterPro" id="IPR003593">
    <property type="entry name" value="AAA+_ATPase"/>
</dbReference>
<keyword evidence="3" id="KW-0547">Nucleotide-binding</keyword>
<keyword evidence="11" id="KW-1185">Reference proteome</keyword>
<evidence type="ECO:0000256" key="1">
    <source>
        <dbReference type="ARBA" id="ARBA00004651"/>
    </source>
</evidence>
<gene>
    <name evidence="10" type="ORF">GXP70_16560</name>
</gene>
<evidence type="ECO:0000313" key="10">
    <source>
        <dbReference type="EMBL" id="QHT63962.1"/>
    </source>
</evidence>
<feature type="transmembrane region" description="Helical" evidence="7">
    <location>
        <begin position="232"/>
        <end position="251"/>
    </location>
</feature>
<dbReference type="Pfam" id="PF00005">
    <property type="entry name" value="ABC_tran"/>
    <property type="match status" value="1"/>
</dbReference>
<evidence type="ECO:0000256" key="2">
    <source>
        <dbReference type="ARBA" id="ARBA00022692"/>
    </source>
</evidence>
<sequence>MSALIIDGIAEGETFRQLITLLVITVLSQAGSSLVIRYMTSRYNTMRLELNYHYEMALSLKIIEMDYASIEDPETHRLRQKMDEVRNLNDGGIWRLIHSFQDMTKYLFGIVFSVSLTLSLFATHGHSDMTGIYRWVGSPYFAILLGLGILANVMLGMYANATTSQKFLRILSETIQINRLFGYYMTNYLNAYHAGKDIRIYNQQKLIASEARTMFDNAGVTLNKMARNEVKYATMTTISTVLISTLIYLFVGLKALAGMISVGAIVRYVGSINEFTGAFTNFMSQLALLRENNANLKVYFDYLALPSQMYQGTLPVEKRAMCLDGDNEYEIEFRNVSFKYPGSEEYSLRNLSLKFRVGERLAVVGMNGSGKTTFIKLLCRLYDPTEGDILLNGINITKYQYAEYMSIFSVVFQDFKLFSFGLGQNVAATVDYDKASVEAAVTEAGFGERYGQLPDGTETYLYKDFEERGIELSGGEEQKLALARALYKDAPFIILDEPTAALDPVAEFEIYSKFNEIVGGKTAIYISHRLSSCRFCDNIAVFHEGALVQRGSHEALVADADGKYHELWNAQAQYYVD</sequence>
<name>A0A6C0G865_9BACL</name>
<proteinExistence type="predicted"/>
<feature type="domain" description="ABC transporter" evidence="8">
    <location>
        <begin position="331"/>
        <end position="569"/>
    </location>
</feature>
<dbReference type="InterPro" id="IPR036640">
    <property type="entry name" value="ABC1_TM_sf"/>
</dbReference>
<dbReference type="GO" id="GO:0005524">
    <property type="term" value="F:ATP binding"/>
    <property type="evidence" value="ECO:0007669"/>
    <property type="project" value="UniProtKB-KW"/>
</dbReference>
<dbReference type="InterPro" id="IPR027417">
    <property type="entry name" value="P-loop_NTPase"/>
</dbReference>
<evidence type="ECO:0000256" key="6">
    <source>
        <dbReference type="ARBA" id="ARBA00023136"/>
    </source>
</evidence>
<dbReference type="GO" id="GO:0015421">
    <property type="term" value="F:ABC-type oligopeptide transporter activity"/>
    <property type="evidence" value="ECO:0007669"/>
    <property type="project" value="TreeGrafter"/>
</dbReference>
<keyword evidence="2 7" id="KW-0812">Transmembrane</keyword>
<dbReference type="Proteomes" id="UP000476064">
    <property type="component" value="Chromosome"/>
</dbReference>
<dbReference type="PROSITE" id="PS50893">
    <property type="entry name" value="ABC_TRANSPORTER_2"/>
    <property type="match status" value="1"/>
</dbReference>
<reference evidence="10 11" key="1">
    <citation type="submission" date="2020-01" db="EMBL/GenBank/DDBJ databases">
        <title>Paenibacillus sp. nov., isolated from tomato rhizosphere.</title>
        <authorList>
            <person name="Weon H.-Y."/>
            <person name="Lee S.A."/>
        </authorList>
    </citation>
    <scope>NUCLEOTIDE SEQUENCE [LARGE SCALE GENOMIC DNA]</scope>
    <source>
        <strain evidence="10 11">12200R-189</strain>
    </source>
</reference>
<evidence type="ECO:0000256" key="5">
    <source>
        <dbReference type="ARBA" id="ARBA00022989"/>
    </source>
</evidence>
<keyword evidence="4 10" id="KW-0067">ATP-binding</keyword>
<evidence type="ECO:0000256" key="4">
    <source>
        <dbReference type="ARBA" id="ARBA00022840"/>
    </source>
</evidence>
<dbReference type="EMBL" id="CP048209">
    <property type="protein sequence ID" value="QHT63962.1"/>
    <property type="molecule type" value="Genomic_DNA"/>
</dbReference>
<feature type="transmembrane region" description="Helical" evidence="7">
    <location>
        <begin position="106"/>
        <end position="127"/>
    </location>
</feature>
<dbReference type="Gene3D" id="1.20.1560.10">
    <property type="entry name" value="ABC transporter type 1, transmembrane domain"/>
    <property type="match status" value="1"/>
</dbReference>
<dbReference type="GO" id="GO:0005886">
    <property type="term" value="C:plasma membrane"/>
    <property type="evidence" value="ECO:0007669"/>
    <property type="project" value="UniProtKB-SubCell"/>
</dbReference>
<organism evidence="10 11">
    <name type="scientific">Paenibacillus lycopersici</name>
    <dbReference type="NCBI Taxonomy" id="2704462"/>
    <lineage>
        <taxon>Bacteria</taxon>
        <taxon>Bacillati</taxon>
        <taxon>Bacillota</taxon>
        <taxon>Bacilli</taxon>
        <taxon>Bacillales</taxon>
        <taxon>Paenibacillaceae</taxon>
        <taxon>Paenibacillus</taxon>
    </lineage>
</organism>
<evidence type="ECO:0000313" key="11">
    <source>
        <dbReference type="Proteomes" id="UP000476064"/>
    </source>
</evidence>
<dbReference type="SUPFAM" id="SSF52540">
    <property type="entry name" value="P-loop containing nucleoside triphosphate hydrolases"/>
    <property type="match status" value="1"/>
</dbReference>
<dbReference type="SUPFAM" id="SSF90123">
    <property type="entry name" value="ABC transporter transmembrane region"/>
    <property type="match status" value="1"/>
</dbReference>
<keyword evidence="6 7" id="KW-0472">Membrane</keyword>
<dbReference type="PROSITE" id="PS50929">
    <property type="entry name" value="ABC_TM1F"/>
    <property type="match status" value="1"/>
</dbReference>
<dbReference type="Gene3D" id="3.40.50.300">
    <property type="entry name" value="P-loop containing nucleotide triphosphate hydrolases"/>
    <property type="match status" value="1"/>
</dbReference>
<dbReference type="InterPro" id="IPR039421">
    <property type="entry name" value="Type_1_exporter"/>
</dbReference>
<dbReference type="GO" id="GO:0016887">
    <property type="term" value="F:ATP hydrolysis activity"/>
    <property type="evidence" value="ECO:0007669"/>
    <property type="project" value="InterPro"/>
</dbReference>
<dbReference type="InterPro" id="IPR003439">
    <property type="entry name" value="ABC_transporter-like_ATP-bd"/>
</dbReference>
<dbReference type="CDD" id="cd03228">
    <property type="entry name" value="ABCC_MRP_Like"/>
    <property type="match status" value="1"/>
</dbReference>
<evidence type="ECO:0000256" key="7">
    <source>
        <dbReference type="SAM" id="Phobius"/>
    </source>
</evidence>
<feature type="transmembrane region" description="Helical" evidence="7">
    <location>
        <begin position="139"/>
        <end position="159"/>
    </location>
</feature>
<accession>A0A6C0G865</accession>
<dbReference type="PANTHER" id="PTHR43394:SF1">
    <property type="entry name" value="ATP-BINDING CASSETTE SUB-FAMILY B MEMBER 10, MITOCHONDRIAL"/>
    <property type="match status" value="1"/>
</dbReference>
<dbReference type="SMART" id="SM00382">
    <property type="entry name" value="AAA"/>
    <property type="match status" value="1"/>
</dbReference>